<dbReference type="InterPro" id="IPR003661">
    <property type="entry name" value="HisK_dim/P_dom"/>
</dbReference>
<dbReference type="InterPro" id="IPR036097">
    <property type="entry name" value="HisK_dim/P_sf"/>
</dbReference>
<evidence type="ECO:0000313" key="10">
    <source>
        <dbReference type="EMBL" id="KUI52843.1"/>
    </source>
</evidence>
<dbReference type="AlphaFoldDB" id="A0A194UMG0"/>
<organism evidence="10 11">
    <name type="scientific">Cytospora mali</name>
    <name type="common">Apple Valsa canker fungus</name>
    <name type="synonym">Valsa mali</name>
    <dbReference type="NCBI Taxonomy" id="578113"/>
    <lineage>
        <taxon>Eukaryota</taxon>
        <taxon>Fungi</taxon>
        <taxon>Dikarya</taxon>
        <taxon>Ascomycota</taxon>
        <taxon>Pezizomycotina</taxon>
        <taxon>Sordariomycetes</taxon>
        <taxon>Sordariomycetidae</taxon>
        <taxon>Diaporthales</taxon>
        <taxon>Cytosporaceae</taxon>
        <taxon>Cytospora</taxon>
    </lineage>
</organism>
<dbReference type="EC" id="2.7.13.3" evidence="2"/>
<feature type="domain" description="Histidine kinase" evidence="8">
    <location>
        <begin position="591"/>
        <end position="803"/>
    </location>
</feature>
<feature type="region of interest" description="Disordered" evidence="7">
    <location>
        <begin position="247"/>
        <end position="283"/>
    </location>
</feature>
<dbReference type="PANTHER" id="PTHR43047:SF72">
    <property type="entry name" value="OSMOSENSING HISTIDINE PROTEIN KINASE SLN1"/>
    <property type="match status" value="1"/>
</dbReference>
<dbReference type="SUPFAM" id="SSF52172">
    <property type="entry name" value="CheY-like"/>
    <property type="match status" value="1"/>
</dbReference>
<keyword evidence="4" id="KW-0808">Transferase</keyword>
<dbReference type="STRING" id="694573.A0A194UMG0"/>
<dbReference type="Proteomes" id="UP000078576">
    <property type="component" value="Unassembled WGS sequence"/>
</dbReference>
<dbReference type="PANTHER" id="PTHR43047">
    <property type="entry name" value="TWO-COMPONENT HISTIDINE PROTEIN KINASE"/>
    <property type="match status" value="1"/>
</dbReference>
<feature type="region of interest" description="Disordered" evidence="7">
    <location>
        <begin position="377"/>
        <end position="413"/>
    </location>
</feature>
<evidence type="ECO:0000256" key="2">
    <source>
        <dbReference type="ARBA" id="ARBA00012438"/>
    </source>
</evidence>
<feature type="compositionally biased region" description="Polar residues" evidence="7">
    <location>
        <begin position="1034"/>
        <end position="1047"/>
    </location>
</feature>
<dbReference type="InterPro" id="IPR001789">
    <property type="entry name" value="Sig_transdc_resp-reg_receiver"/>
</dbReference>
<dbReference type="PROSITE" id="PS50109">
    <property type="entry name" value="HIS_KIN"/>
    <property type="match status" value="1"/>
</dbReference>
<evidence type="ECO:0000313" key="11">
    <source>
        <dbReference type="Proteomes" id="UP000078576"/>
    </source>
</evidence>
<evidence type="ECO:0000256" key="6">
    <source>
        <dbReference type="PROSITE-ProRule" id="PRU00169"/>
    </source>
</evidence>
<dbReference type="PROSITE" id="PS50110">
    <property type="entry name" value="RESPONSE_REGULATORY"/>
    <property type="match status" value="1"/>
</dbReference>
<name>A0A194UMG0_CYTMA</name>
<dbReference type="Pfam" id="PF02518">
    <property type="entry name" value="HATPase_c"/>
    <property type="match status" value="1"/>
</dbReference>
<sequence>MADSQPATSEGARTREMLKHAGPLLANSHRIDPSSPVEPRDLSPCPDTSLTAFLQLGCFKLGASRAFISLFDRHNQHFIAEATQSSPLDPKQVDVRQLWLCGTSRPRKANSPDELVLSSRPFSQAESSSEKSATTLPIVIIPDLRKDGRFSGGLGKERWPDHSFYAGVPLRAKNGINIGVYSVLDESPRSDLDKDSKGFLREMARIVMHYLESRAAKDSIHRGERMIRGLGSFVEGKATLTSSTNAFENVPGQKEGSLNETQQGMQREQDAAFAGSVRSDSPHQLRSYRLPLRPAPTDTKLTSTATKAGVVSTFTASDTQSETNRHATITASDPYHNVIKEVFSRASNIIRESIEVEGALFLDASIGSFGGLVYGHKPRDSSESGGSPPNLSSSNEDQPVSSSPPSSQDRSQFCDVLGFSTGQASSIDGATTSVQQIPERLLSVLLRRYPTGKIFNFDLDGTLLSGDSDLEGSVVGPPSSQGSRQRQDSNAGSAGRGRKRESRQYHSLERQAKAISAIFPGARSVAIVPLWDSVKDRWFSGGVLWTNSPTRIFTVEGELSYLRAFGTTLMGEVARLNAQASDKSKSDFLSSLSHELRSPLHGVIAAVDLLNGVFAGYNFQVMSIARVSRNNKRQVDDEAIGRLDTEAAVEAFGHDVIKSGIRSQSKREGVLVYLDIDPTVSWQFRAQPGAIRRVVMNLLGNSLKFTTKGYIWISLRQKEIPPRKGQPQTKIVLMVSDSGKGIGDEYLQNDLFSPFKQEDPLAPGTGLGLSLVRQISSTMGGSVTVTSQLGRGTTARVTLPLARPSQPLHDDGVHQELLEQIKGLSLCLRGFTRFHERVIEETPEHPSQVSEAAVMETLCREWLGLQIIPASAVEQERPDIFLYNEAAFTDLDGRAISERMAIPAVVICRDALTAHTYAKSAEKSWVTEFISQPVGPRRLARSLALAVLRWRQGPRASASSDSQAGNPPIPPARASEGEIERMLRLAGHPQEDARSPEVSEKKRTPKPVGNVKSTEIPKSPKSSGLGPFPKLSRDTSSAEGRTKATSVGPDQQKYLLVDDNDINLRILCSFMKKLGYEYDTAVNGLEAVQKYNRNPEFYQCILMDISMPILDGIQATRQIREHEQAERIQPTTVIALTGLGSASIRRDATASGVNVFLTKPVNLKSLKEVLDEYMNGGT</sequence>
<dbReference type="InterPro" id="IPR005467">
    <property type="entry name" value="His_kinase_dom"/>
</dbReference>
<comment type="catalytic activity">
    <reaction evidence="1">
        <text>ATP + protein L-histidine = ADP + protein N-phospho-L-histidine.</text>
        <dbReference type="EC" id="2.7.13.3"/>
    </reaction>
</comment>
<proteinExistence type="predicted"/>
<dbReference type="SUPFAM" id="SSF47384">
    <property type="entry name" value="Homodimeric domain of signal transducing histidine kinase"/>
    <property type="match status" value="1"/>
</dbReference>
<keyword evidence="11" id="KW-1185">Reference proteome</keyword>
<dbReference type="SMART" id="SM00387">
    <property type="entry name" value="HATPase_c"/>
    <property type="match status" value="1"/>
</dbReference>
<dbReference type="InterPro" id="IPR004358">
    <property type="entry name" value="Sig_transdc_His_kin-like_C"/>
</dbReference>
<dbReference type="CDD" id="cd17546">
    <property type="entry name" value="REC_hyHK_CKI1_RcsC-like"/>
    <property type="match status" value="1"/>
</dbReference>
<accession>A0A194UMG0</accession>
<feature type="region of interest" description="Disordered" evidence="7">
    <location>
        <begin position="469"/>
        <end position="506"/>
    </location>
</feature>
<dbReference type="Gene3D" id="3.30.565.10">
    <property type="entry name" value="Histidine kinase-like ATPase, C-terminal domain"/>
    <property type="match status" value="1"/>
</dbReference>
<gene>
    <name evidence="10" type="ORF">VP1G_00180</name>
</gene>
<reference evidence="11" key="1">
    <citation type="submission" date="2014-12" db="EMBL/GenBank/DDBJ databases">
        <title>Genome Sequence of Valsa Canker Pathogens Uncovers a Specific Adaption of Colonization on Woody Bark.</title>
        <authorList>
            <person name="Yin Z."/>
            <person name="Liu H."/>
            <person name="Gao X."/>
            <person name="Li Z."/>
            <person name="Song N."/>
            <person name="Ke X."/>
            <person name="Dai Q."/>
            <person name="Wu Y."/>
            <person name="Sun Y."/>
            <person name="Xu J.-R."/>
            <person name="Kang Z.K."/>
            <person name="Wang L."/>
            <person name="Huang L."/>
        </authorList>
    </citation>
    <scope>NUCLEOTIDE SEQUENCE [LARGE SCALE GENOMIC DNA]</scope>
    <source>
        <strain evidence="11">SXYL134</strain>
    </source>
</reference>
<evidence type="ECO:0000256" key="1">
    <source>
        <dbReference type="ARBA" id="ARBA00000085"/>
    </source>
</evidence>
<dbReference type="Gene3D" id="3.30.450.40">
    <property type="match status" value="1"/>
</dbReference>
<dbReference type="SUPFAM" id="SSF55781">
    <property type="entry name" value="GAF domain-like"/>
    <property type="match status" value="1"/>
</dbReference>
<feature type="region of interest" description="Disordered" evidence="7">
    <location>
        <begin position="987"/>
        <end position="1047"/>
    </location>
</feature>
<keyword evidence="3 6" id="KW-0597">Phosphoprotein</keyword>
<dbReference type="OrthoDB" id="303614at2759"/>
<dbReference type="PRINTS" id="PR00344">
    <property type="entry name" value="BCTRLSENSOR"/>
</dbReference>
<dbReference type="Gene3D" id="1.10.287.130">
    <property type="match status" value="1"/>
</dbReference>
<dbReference type="SMART" id="SM00448">
    <property type="entry name" value="REC"/>
    <property type="match status" value="1"/>
</dbReference>
<dbReference type="Gene3D" id="3.40.50.2300">
    <property type="match status" value="1"/>
</dbReference>
<feature type="region of interest" description="Disordered" evidence="7">
    <location>
        <begin position="1"/>
        <end position="43"/>
    </location>
</feature>
<evidence type="ECO:0000259" key="8">
    <source>
        <dbReference type="PROSITE" id="PS50109"/>
    </source>
</evidence>
<feature type="region of interest" description="Disordered" evidence="7">
    <location>
        <begin position="954"/>
        <end position="974"/>
    </location>
</feature>
<dbReference type="GO" id="GO:0005886">
    <property type="term" value="C:plasma membrane"/>
    <property type="evidence" value="ECO:0007669"/>
    <property type="project" value="TreeGrafter"/>
</dbReference>
<protein>
    <recommendedName>
        <fullName evidence="2">histidine kinase</fullName>
        <ecNumber evidence="2">2.7.13.3</ecNumber>
    </recommendedName>
</protein>
<dbReference type="Pfam" id="PF00072">
    <property type="entry name" value="Response_reg"/>
    <property type="match status" value="1"/>
</dbReference>
<dbReference type="InterPro" id="IPR036890">
    <property type="entry name" value="HATPase_C_sf"/>
</dbReference>
<feature type="compositionally biased region" description="Basic and acidic residues" evidence="7">
    <location>
        <begin position="987"/>
        <end position="1002"/>
    </location>
</feature>
<dbReference type="InterPro" id="IPR011006">
    <property type="entry name" value="CheY-like_superfamily"/>
</dbReference>
<dbReference type="SUPFAM" id="SSF55874">
    <property type="entry name" value="ATPase domain of HSP90 chaperone/DNA topoisomerase II/histidine kinase"/>
    <property type="match status" value="1"/>
</dbReference>
<evidence type="ECO:0000259" key="9">
    <source>
        <dbReference type="PROSITE" id="PS50110"/>
    </source>
</evidence>
<feature type="compositionally biased region" description="Low complexity" evidence="7">
    <location>
        <begin position="383"/>
        <end position="411"/>
    </location>
</feature>
<evidence type="ECO:0000256" key="4">
    <source>
        <dbReference type="ARBA" id="ARBA00022679"/>
    </source>
</evidence>
<evidence type="ECO:0000256" key="3">
    <source>
        <dbReference type="ARBA" id="ARBA00022553"/>
    </source>
</evidence>
<dbReference type="InterPro" id="IPR003594">
    <property type="entry name" value="HATPase_dom"/>
</dbReference>
<dbReference type="CDD" id="cd00082">
    <property type="entry name" value="HisKA"/>
    <property type="match status" value="1"/>
</dbReference>
<feature type="modified residue" description="4-aspartylphosphate" evidence="6">
    <location>
        <position position="1104"/>
    </location>
</feature>
<evidence type="ECO:0000256" key="5">
    <source>
        <dbReference type="ARBA" id="ARBA00022777"/>
    </source>
</evidence>
<dbReference type="GO" id="GO:0000155">
    <property type="term" value="F:phosphorelay sensor kinase activity"/>
    <property type="evidence" value="ECO:0007669"/>
    <property type="project" value="InterPro"/>
</dbReference>
<feature type="compositionally biased region" description="Polar residues" evidence="7">
    <location>
        <begin position="120"/>
        <end position="129"/>
    </location>
</feature>
<feature type="region of interest" description="Disordered" evidence="7">
    <location>
        <begin position="106"/>
        <end position="129"/>
    </location>
</feature>
<keyword evidence="5 10" id="KW-0418">Kinase</keyword>
<feature type="compositionally biased region" description="Polar residues" evidence="7">
    <location>
        <begin position="256"/>
        <end position="266"/>
    </location>
</feature>
<dbReference type="GO" id="GO:0009927">
    <property type="term" value="F:histidine phosphotransfer kinase activity"/>
    <property type="evidence" value="ECO:0007669"/>
    <property type="project" value="TreeGrafter"/>
</dbReference>
<evidence type="ECO:0000256" key="7">
    <source>
        <dbReference type="SAM" id="MobiDB-lite"/>
    </source>
</evidence>
<feature type="compositionally biased region" description="Low complexity" evidence="7">
    <location>
        <begin position="469"/>
        <end position="483"/>
    </location>
</feature>
<dbReference type="EMBL" id="KN714666">
    <property type="protein sequence ID" value="KUI52843.1"/>
    <property type="molecule type" value="Genomic_DNA"/>
</dbReference>
<feature type="domain" description="Response regulatory" evidence="9">
    <location>
        <begin position="1053"/>
        <end position="1174"/>
    </location>
</feature>
<dbReference type="InterPro" id="IPR029016">
    <property type="entry name" value="GAF-like_dom_sf"/>
</dbReference>